<dbReference type="InterPro" id="IPR001453">
    <property type="entry name" value="MoaB/Mog_dom"/>
</dbReference>
<evidence type="ECO:0000313" key="3">
    <source>
        <dbReference type="EMBL" id="BDQ37080.1"/>
    </source>
</evidence>
<organism evidence="3 4">
    <name type="scientific">Pseudodesulfovibrio nedwellii</name>
    <dbReference type="NCBI Taxonomy" id="2973072"/>
    <lineage>
        <taxon>Bacteria</taxon>
        <taxon>Pseudomonadati</taxon>
        <taxon>Thermodesulfobacteriota</taxon>
        <taxon>Desulfovibrionia</taxon>
        <taxon>Desulfovibrionales</taxon>
        <taxon>Desulfovibrionaceae</taxon>
    </lineage>
</organism>
<protein>
    <recommendedName>
        <fullName evidence="2">MoaB/Mog domain-containing protein</fullName>
    </recommendedName>
</protein>
<feature type="compositionally biased region" description="Basic and acidic residues" evidence="1">
    <location>
        <begin position="10"/>
        <end position="22"/>
    </location>
</feature>
<dbReference type="SMART" id="SM00852">
    <property type="entry name" value="MoCF_biosynth"/>
    <property type="match status" value="1"/>
</dbReference>
<keyword evidence="4" id="KW-1185">Reference proteome</keyword>
<evidence type="ECO:0000313" key="4">
    <source>
        <dbReference type="Proteomes" id="UP001317742"/>
    </source>
</evidence>
<dbReference type="SUPFAM" id="SSF53218">
    <property type="entry name" value="Molybdenum cofactor biosynthesis proteins"/>
    <property type="match status" value="1"/>
</dbReference>
<gene>
    <name evidence="3" type="ORF">SYK_14400</name>
</gene>
<name>A0ABM8B0I3_9BACT</name>
<dbReference type="Proteomes" id="UP001317742">
    <property type="component" value="Chromosome"/>
</dbReference>
<sequence length="264" mass="28379">MSGPGISVEGDPREGKSKLMPDHDGLLVVDSTRLRQFNHVPNVMCASRHSYSLVQKGTQVAGTRAIPLYLPIRDFEAALQVLDEEPLFSIHPLRTARVGVLVTGTEVFTELVEDKFEPVVSAKVAGLGSRVVKTIKVPDNANAICLAMKDLVHEECDLIITTAGLSVDPDDVTRKGLQDAGVTDIRYGMPVLPGAMTLLGHLGTAQVLGVPACALFHKTTSFDLLLPRLLANIEITRSALADFGEGGLCRECKTCTFPKCSFGK</sequence>
<dbReference type="CDD" id="cd03522">
    <property type="entry name" value="MoeA_like"/>
    <property type="match status" value="1"/>
</dbReference>
<reference evidence="3 4" key="1">
    <citation type="submission" date="2022-08" db="EMBL/GenBank/DDBJ databases">
        <title>Genome Sequence of the sulphate-reducing bacterium, Pseudodesulfovibrio sp. SYK.</title>
        <authorList>
            <person name="Kondo R."/>
            <person name="Kataoka T."/>
        </authorList>
    </citation>
    <scope>NUCLEOTIDE SEQUENCE [LARGE SCALE GENOMIC DNA]</scope>
    <source>
        <strain evidence="3 4">SYK</strain>
    </source>
</reference>
<feature type="domain" description="MoaB/Mog" evidence="2">
    <location>
        <begin position="99"/>
        <end position="231"/>
    </location>
</feature>
<dbReference type="Gene3D" id="3.40.980.10">
    <property type="entry name" value="MoaB/Mog-like domain"/>
    <property type="match status" value="1"/>
</dbReference>
<evidence type="ECO:0000256" key="1">
    <source>
        <dbReference type="SAM" id="MobiDB-lite"/>
    </source>
</evidence>
<feature type="region of interest" description="Disordered" evidence="1">
    <location>
        <begin position="1"/>
        <end position="22"/>
    </location>
</feature>
<proteinExistence type="predicted"/>
<dbReference type="Pfam" id="PF00994">
    <property type="entry name" value="MoCF_biosynth"/>
    <property type="match status" value="1"/>
</dbReference>
<dbReference type="EMBL" id="AP026709">
    <property type="protein sequence ID" value="BDQ37080.1"/>
    <property type="molecule type" value="Genomic_DNA"/>
</dbReference>
<dbReference type="InterPro" id="IPR036425">
    <property type="entry name" value="MoaB/Mog-like_dom_sf"/>
</dbReference>
<evidence type="ECO:0000259" key="2">
    <source>
        <dbReference type="SMART" id="SM00852"/>
    </source>
</evidence>
<accession>A0ABM8B0I3</accession>